<proteinExistence type="predicted"/>
<organism evidence="1 2">
    <name type="scientific">Streptomyces armeniacus</name>
    <dbReference type="NCBI Taxonomy" id="83291"/>
    <lineage>
        <taxon>Bacteria</taxon>
        <taxon>Bacillati</taxon>
        <taxon>Actinomycetota</taxon>
        <taxon>Actinomycetes</taxon>
        <taxon>Kitasatosporales</taxon>
        <taxon>Streptomycetaceae</taxon>
        <taxon>Streptomyces</taxon>
    </lineage>
</organism>
<gene>
    <name evidence="1" type="ORF">DVA86_05975</name>
</gene>
<evidence type="ECO:0000313" key="1">
    <source>
        <dbReference type="EMBL" id="AXK32270.1"/>
    </source>
</evidence>
<name>A0A345XKV4_9ACTN</name>
<dbReference type="AlphaFoldDB" id="A0A345XKV4"/>
<evidence type="ECO:0000313" key="2">
    <source>
        <dbReference type="Proteomes" id="UP000254425"/>
    </source>
</evidence>
<keyword evidence="2" id="KW-1185">Reference proteome</keyword>
<dbReference type="KEGG" id="sarm:DVA86_05975"/>
<dbReference type="RefSeq" id="WP_208876364.1">
    <property type="nucleotide sequence ID" value="NZ_CP031320.1"/>
</dbReference>
<reference evidence="1 2" key="1">
    <citation type="submission" date="2018-07" db="EMBL/GenBank/DDBJ databases">
        <title>Draft genome of the type strain Streptomyces armeniacus ATCC 15676.</title>
        <authorList>
            <person name="Labana P."/>
            <person name="Gosse J.T."/>
            <person name="Boddy C.N."/>
        </authorList>
    </citation>
    <scope>NUCLEOTIDE SEQUENCE [LARGE SCALE GENOMIC DNA]</scope>
    <source>
        <strain evidence="1 2">ATCC 15676</strain>
    </source>
</reference>
<accession>A0A345XKV4</accession>
<dbReference type="Proteomes" id="UP000254425">
    <property type="component" value="Chromosome"/>
</dbReference>
<sequence>MSAVVPIALVLIILIPVAGIVIGARRRKKVVAGLSQTAAYAKQRGWQRTEPDRQITQRSLLLYQATGSAVLNIQIQFAGQHRGLAFQAAQVARPPSPQRPTAQWISVVYVPRPVPGPRLQLAEQKLSTATFLQRDTQIGDPAFDAAFHVSAEDANFARTVLHAGLTGALTQDARAQQSVVAFEQQHLFALQHGELTPHNLQAMLDLLVDIHSSVPWQSVGSPGQF</sequence>
<dbReference type="EMBL" id="CP031320">
    <property type="protein sequence ID" value="AXK32270.1"/>
    <property type="molecule type" value="Genomic_DNA"/>
</dbReference>
<protein>
    <submittedName>
        <fullName evidence="1">Uncharacterized protein</fullName>
    </submittedName>
</protein>